<dbReference type="AlphaFoldDB" id="A0AA48I4F7"/>
<evidence type="ECO:0000313" key="1">
    <source>
        <dbReference type="EMBL" id="BEI90941.1"/>
    </source>
</evidence>
<accession>A0AA48I4F7</accession>
<dbReference type="RefSeq" id="XP_060456206.1">
    <property type="nucleotide sequence ID" value="XM_060599520.1"/>
</dbReference>
<protein>
    <submittedName>
        <fullName evidence="1">Uncharacterized protein</fullName>
    </submittedName>
</protein>
<dbReference type="EMBL" id="AP028214">
    <property type="protein sequence ID" value="BEI90941.1"/>
    <property type="molecule type" value="Genomic_DNA"/>
</dbReference>
<evidence type="ECO:0000313" key="2">
    <source>
        <dbReference type="Proteomes" id="UP001233271"/>
    </source>
</evidence>
<proteinExistence type="predicted"/>
<dbReference type="KEGG" id="ccac:CcaHIS019_0310110"/>
<dbReference type="Proteomes" id="UP001233271">
    <property type="component" value="Chromosome 3"/>
</dbReference>
<name>A0AA48I4F7_9TREE</name>
<reference evidence="1" key="1">
    <citation type="journal article" date="2023" name="BMC Genomics">
        <title>Chromosome-level genome assemblies of Cutaneotrichosporon spp. (Trichosporonales, Basidiomycota) reveal imbalanced evolution between nucleotide sequences and chromosome synteny.</title>
        <authorList>
            <person name="Kobayashi Y."/>
            <person name="Kayamori A."/>
            <person name="Aoki K."/>
            <person name="Shiwa Y."/>
            <person name="Matsutani M."/>
            <person name="Fujita N."/>
            <person name="Sugita T."/>
            <person name="Iwasaki W."/>
            <person name="Tanaka N."/>
            <person name="Takashima M."/>
        </authorList>
    </citation>
    <scope>NUCLEOTIDE SEQUENCE</scope>
    <source>
        <strain evidence="1">HIS019</strain>
    </source>
</reference>
<organism evidence="1 2">
    <name type="scientific">Cutaneotrichosporon cavernicola</name>
    <dbReference type="NCBI Taxonomy" id="279322"/>
    <lineage>
        <taxon>Eukaryota</taxon>
        <taxon>Fungi</taxon>
        <taxon>Dikarya</taxon>
        <taxon>Basidiomycota</taxon>
        <taxon>Agaricomycotina</taxon>
        <taxon>Tremellomycetes</taxon>
        <taxon>Trichosporonales</taxon>
        <taxon>Trichosporonaceae</taxon>
        <taxon>Cutaneotrichosporon</taxon>
    </lineage>
</organism>
<gene>
    <name evidence="1" type="ORF">CcaverHIS019_0310110</name>
</gene>
<dbReference type="GeneID" id="85494811"/>
<keyword evidence="2" id="KW-1185">Reference proteome</keyword>
<sequence>MLAAARMRSLRSKTISILFDELYNLDDSTGTGRQPHPHARLLLLVRSAHRLSESSEGTYFVVEEFTEAAINVLLEVGDTLRNAVISEDIEPALIFDGLAEHADDIVVSLRGTPGNCLSRLAPM</sequence>